<proteinExistence type="predicted"/>
<evidence type="ECO:0000259" key="3">
    <source>
        <dbReference type="PROSITE" id="PS50118"/>
    </source>
</evidence>
<dbReference type="EMBL" id="BRXX01000074">
    <property type="protein sequence ID" value="GMH87578.1"/>
    <property type="molecule type" value="Genomic_DNA"/>
</dbReference>
<reference evidence="5" key="1">
    <citation type="journal article" date="2023" name="Commun. Biol.">
        <title>Genome analysis of Parmales, the sister group of diatoms, reveals the evolutionary specialization of diatoms from phago-mixotrophs to photoautotrophs.</title>
        <authorList>
            <person name="Ban H."/>
            <person name="Sato S."/>
            <person name="Yoshikawa S."/>
            <person name="Yamada K."/>
            <person name="Nakamura Y."/>
            <person name="Ichinomiya M."/>
            <person name="Sato N."/>
            <person name="Blanc-Mathieu R."/>
            <person name="Endo H."/>
            <person name="Kuwata A."/>
            <person name="Ogata H."/>
        </authorList>
    </citation>
    <scope>NUCLEOTIDE SEQUENCE [LARGE SCALE GENOMIC DNA]</scope>
    <source>
        <strain evidence="5">NIES 3699</strain>
    </source>
</reference>
<feature type="region of interest" description="Disordered" evidence="2">
    <location>
        <begin position="1"/>
        <end position="77"/>
    </location>
</feature>
<protein>
    <recommendedName>
        <fullName evidence="3">HMG box domain-containing protein</fullName>
    </recommendedName>
</protein>
<evidence type="ECO:0000256" key="1">
    <source>
        <dbReference type="PROSITE-ProRule" id="PRU00267"/>
    </source>
</evidence>
<evidence type="ECO:0000313" key="5">
    <source>
        <dbReference type="Proteomes" id="UP001165160"/>
    </source>
</evidence>
<keyword evidence="1" id="KW-0539">Nucleus</keyword>
<dbReference type="GO" id="GO:0003677">
    <property type="term" value="F:DNA binding"/>
    <property type="evidence" value="ECO:0007669"/>
    <property type="project" value="UniProtKB-UniRule"/>
</dbReference>
<feature type="DNA-binding region" description="HMG box" evidence="1">
    <location>
        <begin position="164"/>
        <end position="235"/>
    </location>
</feature>
<evidence type="ECO:0000256" key="2">
    <source>
        <dbReference type="SAM" id="MobiDB-lite"/>
    </source>
</evidence>
<feature type="region of interest" description="Disordered" evidence="2">
    <location>
        <begin position="563"/>
        <end position="622"/>
    </location>
</feature>
<sequence length="622" mass="70452">MVYTSPSTATNVSASSAAEGSKTSKFNSPKLSTLFTPASKLNNATPATKNNETNDDRNDGASTENTDPNDSIKSVEPNVVEYTVTTTSTSGQTSTLSFDSYMSARKYYLSESSLKPPSCILKSGPKTLDTYPPPSKSPLKRKSVSKVYPPPPPYAPLTLTGLPLKPPRSSYEIFSISQRSLFRDAMISKKDFKEEHVDVVMKEVWEEMEEEDKEEWRGKEREERRVYDEEFAKYPENIYQSNLLLHPTTTKFIYRSSLGLPLPPLPQSSLTYFKDCNRGTIKEAMEGIEGFKNVHVEVKLVELFEGCKEEWEGLWKEEKERVEILRRENKRNIGEKEKFDAFFGRTKKEKKVKVEKSLPDGWKMEEKERQLKVPAALPTNYKKDREGSLIWLKERCGKKGSKVDLYFACLIWRAELETGEVRTLLHDKGSGHILMYYGTSRSQGFTVLSEREMEERCVEWSEGCSKGFEKQLGEKLAGLSKDEAILKKGVAEALADLKVEEKSERGKSMLPPRPQRENSKIVDKQFTHRSGVAVRSWRDVERVEKILQQEGGKGVGKKSIEFRLKKMKDEDKKKEKMAKKEDSNSNVGEVGGEEKGEGEGKGEVVVEKVENMELGGEEGVAQ</sequence>
<feature type="region of interest" description="Disordered" evidence="2">
    <location>
        <begin position="120"/>
        <end position="148"/>
    </location>
</feature>
<dbReference type="PROSITE" id="PS50118">
    <property type="entry name" value="HMG_BOX_2"/>
    <property type="match status" value="1"/>
</dbReference>
<evidence type="ECO:0000313" key="4">
    <source>
        <dbReference type="EMBL" id="GMH87578.1"/>
    </source>
</evidence>
<feature type="compositionally biased region" description="Polar residues" evidence="2">
    <location>
        <begin position="60"/>
        <end position="72"/>
    </location>
</feature>
<dbReference type="SUPFAM" id="SSF47095">
    <property type="entry name" value="HMG-box"/>
    <property type="match status" value="1"/>
</dbReference>
<dbReference type="Proteomes" id="UP001165160">
    <property type="component" value="Unassembled WGS sequence"/>
</dbReference>
<feature type="compositionally biased region" description="Low complexity" evidence="2">
    <location>
        <begin position="1"/>
        <end position="18"/>
    </location>
</feature>
<organism evidence="4 5">
    <name type="scientific">Triparma verrucosa</name>
    <dbReference type="NCBI Taxonomy" id="1606542"/>
    <lineage>
        <taxon>Eukaryota</taxon>
        <taxon>Sar</taxon>
        <taxon>Stramenopiles</taxon>
        <taxon>Ochrophyta</taxon>
        <taxon>Bolidophyceae</taxon>
        <taxon>Parmales</taxon>
        <taxon>Triparmaceae</taxon>
        <taxon>Triparma</taxon>
    </lineage>
</organism>
<comment type="caution">
    <text evidence="4">The sequence shown here is derived from an EMBL/GenBank/DDBJ whole genome shotgun (WGS) entry which is preliminary data.</text>
</comment>
<feature type="domain" description="HMG box" evidence="3">
    <location>
        <begin position="164"/>
        <end position="235"/>
    </location>
</feature>
<dbReference type="AlphaFoldDB" id="A0A9W7BJ24"/>
<name>A0A9W7BJ24_9STRA</name>
<gene>
    <name evidence="4" type="ORF">TrVE_jg2617</name>
</gene>
<feature type="compositionally biased region" description="Basic and acidic residues" evidence="2">
    <location>
        <begin position="592"/>
        <end position="611"/>
    </location>
</feature>
<dbReference type="GO" id="GO:0005634">
    <property type="term" value="C:nucleus"/>
    <property type="evidence" value="ECO:0007669"/>
    <property type="project" value="UniProtKB-UniRule"/>
</dbReference>
<feature type="compositionally biased region" description="Polar residues" evidence="2">
    <location>
        <begin position="21"/>
        <end position="51"/>
    </location>
</feature>
<feature type="compositionally biased region" description="Basic and acidic residues" evidence="2">
    <location>
        <begin position="563"/>
        <end position="583"/>
    </location>
</feature>
<dbReference type="InterPro" id="IPR036910">
    <property type="entry name" value="HMG_box_dom_sf"/>
</dbReference>
<dbReference type="Gene3D" id="1.10.30.10">
    <property type="entry name" value="High mobility group box domain"/>
    <property type="match status" value="1"/>
</dbReference>
<dbReference type="InterPro" id="IPR009071">
    <property type="entry name" value="HMG_box_dom"/>
</dbReference>
<accession>A0A9W7BJ24</accession>
<keyword evidence="5" id="KW-1185">Reference proteome</keyword>
<keyword evidence="1" id="KW-0238">DNA-binding</keyword>